<evidence type="ECO:0000256" key="2">
    <source>
        <dbReference type="ARBA" id="ARBA00023030"/>
    </source>
</evidence>
<evidence type="ECO:0000313" key="6">
    <source>
        <dbReference type="Proteomes" id="UP000002281"/>
    </source>
</evidence>
<proteinExistence type="inferred from homology"/>
<name>A0A9L0SLJ5_HORSE</name>
<evidence type="ECO:0000256" key="4">
    <source>
        <dbReference type="SAM" id="MobiDB-lite"/>
    </source>
</evidence>
<dbReference type="PRINTS" id="PR00263">
    <property type="entry name" value="HBGFFGF"/>
</dbReference>
<dbReference type="SUPFAM" id="SSF50353">
    <property type="entry name" value="Cytokine"/>
    <property type="match status" value="1"/>
</dbReference>
<accession>A0A9L0SLJ5</accession>
<dbReference type="Proteomes" id="UP000002281">
    <property type="component" value="Chromosome 6"/>
</dbReference>
<protein>
    <recommendedName>
        <fullName evidence="3">Fibroblast growth factor</fullName>
        <shortName evidence="3">FGF</shortName>
    </recommendedName>
</protein>
<dbReference type="SMART" id="SM00442">
    <property type="entry name" value="FGF"/>
    <property type="match status" value="1"/>
</dbReference>
<dbReference type="GeneTree" id="ENSGT00940000157821"/>
<organism evidence="5 6">
    <name type="scientific">Equus caballus</name>
    <name type="common">Horse</name>
    <dbReference type="NCBI Taxonomy" id="9796"/>
    <lineage>
        <taxon>Eukaryota</taxon>
        <taxon>Metazoa</taxon>
        <taxon>Chordata</taxon>
        <taxon>Craniata</taxon>
        <taxon>Vertebrata</taxon>
        <taxon>Euteleostomi</taxon>
        <taxon>Mammalia</taxon>
        <taxon>Eutheria</taxon>
        <taxon>Laurasiatheria</taxon>
        <taxon>Perissodactyla</taxon>
        <taxon>Equidae</taxon>
        <taxon>Equus</taxon>
    </lineage>
</organism>
<evidence type="ECO:0000313" key="5">
    <source>
        <dbReference type="Ensembl" id="ENSECAP00000075811.1"/>
    </source>
</evidence>
<dbReference type="AlphaFoldDB" id="A0A9L0SLJ5"/>
<evidence type="ECO:0000256" key="3">
    <source>
        <dbReference type="RuleBase" id="RU049442"/>
    </source>
</evidence>
<dbReference type="Gene3D" id="2.80.10.50">
    <property type="match status" value="1"/>
</dbReference>
<dbReference type="InterPro" id="IPR008996">
    <property type="entry name" value="IL1/FGF"/>
</dbReference>
<evidence type="ECO:0000256" key="1">
    <source>
        <dbReference type="ARBA" id="ARBA00007936"/>
    </source>
</evidence>
<dbReference type="Ensembl" id="ENSECAT00000134736.1">
    <property type="protein sequence ID" value="ENSECAP00000075811.1"/>
    <property type="gene ID" value="ENSECAG00000022017.4"/>
</dbReference>
<reference evidence="5 6" key="1">
    <citation type="journal article" date="2009" name="Science">
        <title>Genome sequence, comparative analysis, and population genetics of the domestic horse.</title>
        <authorList>
            <consortium name="Broad Institute Genome Sequencing Platform"/>
            <consortium name="Broad Institute Whole Genome Assembly Team"/>
            <person name="Wade C.M."/>
            <person name="Giulotto E."/>
            <person name="Sigurdsson S."/>
            <person name="Zoli M."/>
            <person name="Gnerre S."/>
            <person name="Imsland F."/>
            <person name="Lear T.L."/>
            <person name="Adelson D.L."/>
            <person name="Bailey E."/>
            <person name="Bellone R.R."/>
            <person name="Bloecker H."/>
            <person name="Distl O."/>
            <person name="Edgar R.C."/>
            <person name="Garber M."/>
            <person name="Leeb T."/>
            <person name="Mauceli E."/>
            <person name="MacLeod J.N."/>
            <person name="Penedo M.C.T."/>
            <person name="Raison J.M."/>
            <person name="Sharpe T."/>
            <person name="Vogel J."/>
            <person name="Andersson L."/>
            <person name="Antczak D.F."/>
            <person name="Biagi T."/>
            <person name="Binns M.M."/>
            <person name="Chowdhary B.P."/>
            <person name="Coleman S.J."/>
            <person name="Della Valle G."/>
            <person name="Fryc S."/>
            <person name="Guerin G."/>
            <person name="Hasegawa T."/>
            <person name="Hill E.W."/>
            <person name="Jurka J."/>
            <person name="Kiialainen A."/>
            <person name="Lindgren G."/>
            <person name="Liu J."/>
            <person name="Magnani E."/>
            <person name="Mickelson J.R."/>
            <person name="Murray J."/>
            <person name="Nergadze S.G."/>
            <person name="Onofrio R."/>
            <person name="Pedroni S."/>
            <person name="Piras M.F."/>
            <person name="Raudsepp T."/>
            <person name="Rocchi M."/>
            <person name="Roeed K.H."/>
            <person name="Ryder O.A."/>
            <person name="Searle S."/>
            <person name="Skow L."/>
            <person name="Swinburne J.E."/>
            <person name="Syvaenen A.C."/>
            <person name="Tozaki T."/>
            <person name="Valberg S.J."/>
            <person name="Vaudin M."/>
            <person name="White J.R."/>
            <person name="Zody M.C."/>
            <person name="Lander E.S."/>
            <person name="Lindblad-Toh K."/>
        </authorList>
    </citation>
    <scope>NUCLEOTIDE SEQUENCE [LARGE SCALE GENOMIC DNA]</scope>
    <source>
        <strain evidence="5 6">Thoroughbred</strain>
    </source>
</reference>
<keyword evidence="6" id="KW-1185">Reference proteome</keyword>
<keyword evidence="2" id="KW-0339">Growth factor</keyword>
<gene>
    <name evidence="5" type="primary">FGF6</name>
</gene>
<dbReference type="PRINTS" id="PR00262">
    <property type="entry name" value="IL1HBGF"/>
</dbReference>
<dbReference type="Pfam" id="PF00167">
    <property type="entry name" value="FGF"/>
    <property type="match status" value="1"/>
</dbReference>
<dbReference type="InterPro" id="IPR002209">
    <property type="entry name" value="Fibroblast_GF_fam"/>
</dbReference>
<dbReference type="PROSITE" id="PS00247">
    <property type="entry name" value="HBGF_FGF"/>
    <property type="match status" value="1"/>
</dbReference>
<dbReference type="GO" id="GO:0008083">
    <property type="term" value="F:growth factor activity"/>
    <property type="evidence" value="ECO:0007669"/>
    <property type="project" value="UniProtKB-KW"/>
</dbReference>
<reference evidence="5" key="2">
    <citation type="submission" date="2025-08" db="UniProtKB">
        <authorList>
            <consortium name="Ensembl"/>
        </authorList>
    </citation>
    <scope>IDENTIFICATION</scope>
    <source>
        <strain evidence="5">Thoroughbred</strain>
    </source>
</reference>
<feature type="region of interest" description="Disordered" evidence="4">
    <location>
        <begin position="77"/>
        <end position="104"/>
    </location>
</feature>
<dbReference type="PANTHER" id="PTHR11486">
    <property type="entry name" value="FIBROBLAST GROWTH FACTOR"/>
    <property type="match status" value="1"/>
</dbReference>
<comment type="similarity">
    <text evidence="1 3">Belongs to the heparin-binding growth factors family.</text>
</comment>
<reference evidence="5" key="3">
    <citation type="submission" date="2025-09" db="UniProtKB">
        <authorList>
            <consortium name="Ensembl"/>
        </authorList>
    </citation>
    <scope>IDENTIFICATION</scope>
    <source>
        <strain evidence="5">Thoroughbred</strain>
    </source>
</reference>
<sequence length="235" mass="25544">MVPTSRGSAWVPLLPTRVPEAGFGFMSAAFICLPKISPCRHAEGRKTRRAVFLGPLILTTCLRGKVDGPGTEAVHHYVPGSRTSSGHAAGSRLPRRPSGHGGALACRHPRQQHAAGLEGLGHPAVQVPPDGRISGTHEENPYSLLEISTVERGVVSLFGVKSALFIAMNSKGRLYTTPSFQEECKFRETLLPNNYNAYESDLYRGTYIALSKYGRVKRGSKVSPIMTVTHFLPRI</sequence>